<dbReference type="PROSITE" id="PS50102">
    <property type="entry name" value="RRM"/>
    <property type="match status" value="1"/>
</dbReference>
<feature type="region of interest" description="Disordered" evidence="3">
    <location>
        <begin position="215"/>
        <end position="238"/>
    </location>
</feature>
<feature type="domain" description="RRM" evidence="4">
    <location>
        <begin position="314"/>
        <end position="391"/>
    </location>
</feature>
<keyword evidence="1 2" id="KW-0694">RNA-binding</keyword>
<evidence type="ECO:0000313" key="7">
    <source>
        <dbReference type="Proteomes" id="UP000594263"/>
    </source>
</evidence>
<dbReference type="EnsemblPlants" id="Kaladp0054s0023.1.v1.1">
    <property type="protein sequence ID" value="Kaladp0054s0023.1.v1.1"/>
    <property type="gene ID" value="Kaladp0054s0023.v1.1"/>
</dbReference>
<organism evidence="6 7">
    <name type="scientific">Kalanchoe fedtschenkoi</name>
    <name type="common">Lavender scallops</name>
    <name type="synonym">South American air plant</name>
    <dbReference type="NCBI Taxonomy" id="63787"/>
    <lineage>
        <taxon>Eukaryota</taxon>
        <taxon>Viridiplantae</taxon>
        <taxon>Streptophyta</taxon>
        <taxon>Embryophyta</taxon>
        <taxon>Tracheophyta</taxon>
        <taxon>Spermatophyta</taxon>
        <taxon>Magnoliopsida</taxon>
        <taxon>eudicotyledons</taxon>
        <taxon>Gunneridae</taxon>
        <taxon>Pentapetalae</taxon>
        <taxon>Saxifragales</taxon>
        <taxon>Crassulaceae</taxon>
        <taxon>Kalanchoe</taxon>
    </lineage>
</organism>
<evidence type="ECO:0008006" key="8">
    <source>
        <dbReference type="Google" id="ProtNLM"/>
    </source>
</evidence>
<dbReference type="CDD" id="cd00590">
    <property type="entry name" value="RRM_SF"/>
    <property type="match status" value="1"/>
</dbReference>
<dbReference type="InterPro" id="IPR039539">
    <property type="entry name" value="Ras_GTPase_bind_prot"/>
</dbReference>
<evidence type="ECO:0000256" key="2">
    <source>
        <dbReference type="PROSITE-ProRule" id="PRU00176"/>
    </source>
</evidence>
<feature type="compositionally biased region" description="Polar residues" evidence="3">
    <location>
        <begin position="259"/>
        <end position="278"/>
    </location>
</feature>
<dbReference type="GO" id="GO:1990904">
    <property type="term" value="C:ribonucleoprotein complex"/>
    <property type="evidence" value="ECO:0007669"/>
    <property type="project" value="TreeGrafter"/>
</dbReference>
<evidence type="ECO:0000259" key="5">
    <source>
        <dbReference type="PROSITE" id="PS50177"/>
    </source>
</evidence>
<evidence type="ECO:0000313" key="6">
    <source>
        <dbReference type="EnsemblPlants" id="Kaladp0054s0023.1.v1.1"/>
    </source>
</evidence>
<feature type="region of interest" description="Disordered" evidence="3">
    <location>
        <begin position="259"/>
        <end position="289"/>
    </location>
</feature>
<dbReference type="InterPro" id="IPR018222">
    <property type="entry name" value="Nuclear_transport_factor_2_euk"/>
</dbReference>
<dbReference type="Pfam" id="PF00076">
    <property type="entry name" value="RRM_1"/>
    <property type="match status" value="1"/>
</dbReference>
<sequence length="446" mass="49135">MASGHISAFQVGSYFVGQYYQVLQGQPELVHQFYNEPSTMIRVDGDSSEVASTILDIHTIIMSLDFTGIEIKTINSLDSWSGGVLVMVTGLVKTREFSGKRKFAQSFFLAPQEKGYFVLNDIFQFVGEELDQHDPSTIPSEKRVDADINVSSALQEAPACPGSVTDYAGEEAATEYVDSLNTNDDPLGQYYVQDQHWNDPEPVHEVYEAPFVESAAPHHQAASNMQDHTVASVEEAAEEPQKKTYASILRLAKEQAQQKSVAAAQPSGNTGVSASSEWDYTPQPPVYEQTYVSKPSEPAATEEVSILEDDVEFKSVYVRNLPFSVTSLDLEQEFQNFGRIIPDGIFIRSRPETGVCYAFVEFEDLSSVHSALQASPIQLGGNKVYIEERRANPASIARGGRRGGRGRMSYPGDASRGRFGGRGLGRGNYQDSVYGRQRGNGFYPRG</sequence>
<reference evidence="6" key="1">
    <citation type="submission" date="2021-01" db="UniProtKB">
        <authorList>
            <consortium name="EnsemblPlants"/>
        </authorList>
    </citation>
    <scope>IDENTIFICATION</scope>
</reference>
<dbReference type="PANTHER" id="PTHR10693">
    <property type="entry name" value="RAS GTPASE-ACTIVATING PROTEIN-BINDING PROTEIN"/>
    <property type="match status" value="1"/>
</dbReference>
<dbReference type="Proteomes" id="UP000594263">
    <property type="component" value="Unplaced"/>
</dbReference>
<dbReference type="AlphaFoldDB" id="A0A7N0U4C8"/>
<dbReference type="Gene3D" id="3.30.70.330">
    <property type="match status" value="1"/>
</dbReference>
<feature type="domain" description="NTF2" evidence="5">
    <location>
        <begin position="11"/>
        <end position="125"/>
    </location>
</feature>
<dbReference type="Pfam" id="PF02136">
    <property type="entry name" value="NTF2"/>
    <property type="match status" value="1"/>
</dbReference>
<dbReference type="InterPro" id="IPR012677">
    <property type="entry name" value="Nucleotide-bd_a/b_plait_sf"/>
</dbReference>
<dbReference type="FunFam" id="3.10.450.50:FF:000003">
    <property type="entry name" value="Nuclear transport factor 2 family protein"/>
    <property type="match status" value="1"/>
</dbReference>
<evidence type="ECO:0000256" key="3">
    <source>
        <dbReference type="SAM" id="MobiDB-lite"/>
    </source>
</evidence>
<keyword evidence="7" id="KW-1185">Reference proteome</keyword>
<dbReference type="SMART" id="SM00360">
    <property type="entry name" value="RRM"/>
    <property type="match status" value="1"/>
</dbReference>
<proteinExistence type="predicted"/>
<dbReference type="InterPro" id="IPR000504">
    <property type="entry name" value="RRM_dom"/>
</dbReference>
<dbReference type="PANTHER" id="PTHR10693:SF29">
    <property type="entry name" value="GB|AAD20086.1"/>
    <property type="match status" value="1"/>
</dbReference>
<dbReference type="SUPFAM" id="SSF54928">
    <property type="entry name" value="RNA-binding domain, RBD"/>
    <property type="match status" value="1"/>
</dbReference>
<dbReference type="Gramene" id="Kaladp0054s0023.1.v1.1">
    <property type="protein sequence ID" value="Kaladp0054s0023.1.v1.1"/>
    <property type="gene ID" value="Kaladp0054s0023.v1.1"/>
</dbReference>
<dbReference type="GO" id="GO:0005829">
    <property type="term" value="C:cytosol"/>
    <property type="evidence" value="ECO:0007669"/>
    <property type="project" value="TreeGrafter"/>
</dbReference>
<dbReference type="CDD" id="cd00780">
    <property type="entry name" value="NTF2"/>
    <property type="match status" value="1"/>
</dbReference>
<evidence type="ECO:0000256" key="1">
    <source>
        <dbReference type="ARBA" id="ARBA00022884"/>
    </source>
</evidence>
<name>A0A7N0U4C8_KALFE</name>
<dbReference type="OMA" id="IMHIHEL"/>
<protein>
    <recommendedName>
        <fullName evidence="8">G3BP-like protein</fullName>
    </recommendedName>
</protein>
<evidence type="ECO:0000259" key="4">
    <source>
        <dbReference type="PROSITE" id="PS50102"/>
    </source>
</evidence>
<feature type="region of interest" description="Disordered" evidence="3">
    <location>
        <begin position="396"/>
        <end position="422"/>
    </location>
</feature>
<dbReference type="GO" id="GO:0003729">
    <property type="term" value="F:mRNA binding"/>
    <property type="evidence" value="ECO:0007669"/>
    <property type="project" value="TreeGrafter"/>
</dbReference>
<dbReference type="PROSITE" id="PS50177">
    <property type="entry name" value="NTF2_DOMAIN"/>
    <property type="match status" value="1"/>
</dbReference>
<dbReference type="InterPro" id="IPR002075">
    <property type="entry name" value="NTF2_dom"/>
</dbReference>
<accession>A0A7N0U4C8</accession>
<dbReference type="InterPro" id="IPR032710">
    <property type="entry name" value="NTF2-like_dom_sf"/>
</dbReference>
<dbReference type="InterPro" id="IPR035979">
    <property type="entry name" value="RBD_domain_sf"/>
</dbReference>
<dbReference type="Gene3D" id="3.10.450.50">
    <property type="match status" value="1"/>
</dbReference>
<dbReference type="SUPFAM" id="SSF54427">
    <property type="entry name" value="NTF2-like"/>
    <property type="match status" value="1"/>
</dbReference>